<feature type="domain" description="VWFA" evidence="2">
    <location>
        <begin position="305"/>
        <end position="504"/>
    </location>
</feature>
<dbReference type="OrthoDB" id="9805121at2"/>
<gene>
    <name evidence="3" type="ORF">FA047_10455</name>
</gene>
<organism evidence="3 4">
    <name type="scientific">Pedobacter frigoris</name>
    <dbReference type="NCBI Taxonomy" id="2571272"/>
    <lineage>
        <taxon>Bacteria</taxon>
        <taxon>Pseudomonadati</taxon>
        <taxon>Bacteroidota</taxon>
        <taxon>Sphingobacteriia</taxon>
        <taxon>Sphingobacteriales</taxon>
        <taxon>Sphingobacteriaceae</taxon>
        <taxon>Pedobacter</taxon>
    </lineage>
</organism>
<sequence>MKKLLLPTIIILLLAAFKPDSTVLKTITGTVKNKDNGNPIPGVTVSTSGGKVKTSTGADGRYSINIDEKEKTLRFAFIGYAPAIIEINNSKEINVSLAADKADLNEVVVAGYISKSKSISVGSAADATSMLTGKVAGLSPRKGERPTSIKTFDKPGAEALKIEDRHPGKEKPQSNLLTAGEWNDLKNWDFWKDLMNNQDWSAKRSHWAFYTANRVSVTLKSKNQQPLINYSVTALRNGTPLWKAQSNFEGKAELWPSLFNNEKEGLTIVVNAADGKELYKKDFAKNVRKLDITLNRQAESIKNLDVLFMVDATGSMGDEIDYLKSELEDIIGHLNNASPIKTRTGLVFYRDKGDEYVVRDFGFDANLMNVKNNLSKQYASGGGDFEEAVEEAMESAIYQQQWTTQGPAAKLMFMILDAPPHHDQARVKSIQRSVKEAAAKGITMIPVVASGIDKNTEFLMRLMAMGTNGTYVFLTDDSGIGNSHLKPTTGSYQVEQLNALLNRLIRKYAGLDSNVAGELLSSTDK</sequence>
<dbReference type="Proteomes" id="UP000307244">
    <property type="component" value="Unassembled WGS sequence"/>
</dbReference>
<feature type="signal peptide" evidence="1">
    <location>
        <begin position="1"/>
        <end position="18"/>
    </location>
</feature>
<dbReference type="PANTHER" id="PTHR47763">
    <property type="entry name" value="ALPHA-PROTEIN KINASE VWKA"/>
    <property type="match status" value="1"/>
</dbReference>
<accession>A0A4V5NZK0</accession>
<evidence type="ECO:0000313" key="4">
    <source>
        <dbReference type="Proteomes" id="UP000307244"/>
    </source>
</evidence>
<keyword evidence="1" id="KW-0732">Signal</keyword>
<dbReference type="GO" id="GO:0005737">
    <property type="term" value="C:cytoplasm"/>
    <property type="evidence" value="ECO:0007669"/>
    <property type="project" value="TreeGrafter"/>
</dbReference>
<dbReference type="PANTHER" id="PTHR47763:SF1">
    <property type="entry name" value="DUF659 DOMAIN-CONTAINING PROTEIN"/>
    <property type="match status" value="1"/>
</dbReference>
<dbReference type="AlphaFoldDB" id="A0A4V5NZK0"/>
<dbReference type="Pfam" id="PF00092">
    <property type="entry name" value="VWA"/>
    <property type="match status" value="1"/>
</dbReference>
<dbReference type="InterPro" id="IPR008969">
    <property type="entry name" value="CarboxyPept-like_regulatory"/>
</dbReference>
<evidence type="ECO:0000259" key="2">
    <source>
        <dbReference type="PROSITE" id="PS50234"/>
    </source>
</evidence>
<dbReference type="EMBL" id="SWBQ01000002">
    <property type="protein sequence ID" value="TKC07648.1"/>
    <property type="molecule type" value="Genomic_DNA"/>
</dbReference>
<dbReference type="SUPFAM" id="SSF49464">
    <property type="entry name" value="Carboxypeptidase regulatory domain-like"/>
    <property type="match status" value="1"/>
</dbReference>
<dbReference type="Gene3D" id="2.60.40.1120">
    <property type="entry name" value="Carboxypeptidase-like, regulatory domain"/>
    <property type="match status" value="1"/>
</dbReference>
<evidence type="ECO:0000256" key="1">
    <source>
        <dbReference type="SAM" id="SignalP"/>
    </source>
</evidence>
<evidence type="ECO:0000313" key="3">
    <source>
        <dbReference type="EMBL" id="TKC07648.1"/>
    </source>
</evidence>
<dbReference type="CDD" id="cd00198">
    <property type="entry name" value="vWFA"/>
    <property type="match status" value="1"/>
</dbReference>
<dbReference type="Pfam" id="PF13715">
    <property type="entry name" value="CarbopepD_reg_2"/>
    <property type="match status" value="1"/>
</dbReference>
<dbReference type="RefSeq" id="WP_136835977.1">
    <property type="nucleotide sequence ID" value="NZ_SWBQ01000002.1"/>
</dbReference>
<dbReference type="SMART" id="SM00327">
    <property type="entry name" value="VWA"/>
    <property type="match status" value="1"/>
</dbReference>
<reference evidence="3 4" key="1">
    <citation type="submission" date="2019-04" db="EMBL/GenBank/DDBJ databases">
        <title>Pedobacter sp. RP-3-15 sp. nov., isolated from Arctic soil.</title>
        <authorList>
            <person name="Dahal R.H."/>
            <person name="Kim D.-U."/>
        </authorList>
    </citation>
    <scope>NUCLEOTIDE SEQUENCE [LARGE SCALE GENOMIC DNA]</scope>
    <source>
        <strain evidence="3 4">RP-3-15</strain>
    </source>
</reference>
<dbReference type="GO" id="GO:0004674">
    <property type="term" value="F:protein serine/threonine kinase activity"/>
    <property type="evidence" value="ECO:0007669"/>
    <property type="project" value="TreeGrafter"/>
</dbReference>
<feature type="chain" id="PRO_5020502971" evidence="1">
    <location>
        <begin position="19"/>
        <end position="525"/>
    </location>
</feature>
<comment type="caution">
    <text evidence="3">The sequence shown here is derived from an EMBL/GenBank/DDBJ whole genome shotgun (WGS) entry which is preliminary data.</text>
</comment>
<dbReference type="Gene3D" id="3.40.50.410">
    <property type="entry name" value="von Willebrand factor, type A domain"/>
    <property type="match status" value="1"/>
</dbReference>
<dbReference type="PROSITE" id="PS50234">
    <property type="entry name" value="VWFA"/>
    <property type="match status" value="1"/>
</dbReference>
<keyword evidence="4" id="KW-1185">Reference proteome</keyword>
<protein>
    <submittedName>
        <fullName evidence="3">VWA domain-containing protein</fullName>
    </submittedName>
</protein>
<dbReference type="SUPFAM" id="SSF53300">
    <property type="entry name" value="vWA-like"/>
    <property type="match status" value="1"/>
</dbReference>
<dbReference type="InterPro" id="IPR036465">
    <property type="entry name" value="vWFA_dom_sf"/>
</dbReference>
<proteinExistence type="predicted"/>
<dbReference type="InterPro" id="IPR002035">
    <property type="entry name" value="VWF_A"/>
</dbReference>
<name>A0A4V5NZK0_9SPHI</name>
<dbReference type="InterPro" id="IPR052969">
    <property type="entry name" value="Thr-specific_kinase-like"/>
</dbReference>